<dbReference type="GeneID" id="112054889"/>
<evidence type="ECO:0000256" key="8">
    <source>
        <dbReference type="RuleBase" id="RU363108"/>
    </source>
</evidence>
<comment type="subcellular location">
    <subcellularLocation>
        <location evidence="1 8">Cell membrane</location>
        <topology evidence="1 8">Multi-pass membrane protein</topology>
    </subcellularLocation>
</comment>
<proteinExistence type="inferred from homology"/>
<feature type="transmembrane region" description="Helical" evidence="8">
    <location>
        <begin position="252"/>
        <end position="277"/>
    </location>
</feature>
<keyword evidence="7 8" id="KW-0807">Transducer</keyword>
<gene>
    <name evidence="10" type="primary">LOC112054889</name>
</gene>
<evidence type="ECO:0000256" key="3">
    <source>
        <dbReference type="ARBA" id="ARBA00022692"/>
    </source>
</evidence>
<comment type="function">
    <text evidence="8">Gustatory receptor which mediates acceptance or avoidance behavior, depending on its substrates.</text>
</comment>
<feature type="transmembrane region" description="Helical" evidence="8">
    <location>
        <begin position="289"/>
        <end position="309"/>
    </location>
</feature>
<keyword evidence="6 8" id="KW-0675">Receptor</keyword>
<evidence type="ECO:0000313" key="9">
    <source>
        <dbReference type="Proteomes" id="UP001652582"/>
    </source>
</evidence>
<evidence type="ECO:0000256" key="1">
    <source>
        <dbReference type="ARBA" id="ARBA00004651"/>
    </source>
</evidence>
<reference evidence="10" key="1">
    <citation type="submission" date="2025-08" db="UniProtKB">
        <authorList>
            <consortium name="RefSeq"/>
        </authorList>
    </citation>
    <scope>IDENTIFICATION</scope>
</reference>
<evidence type="ECO:0000313" key="10">
    <source>
        <dbReference type="RefSeq" id="XP_052739218.1"/>
    </source>
</evidence>
<evidence type="ECO:0000256" key="5">
    <source>
        <dbReference type="ARBA" id="ARBA00023136"/>
    </source>
</evidence>
<accession>A0ABM3LJH4</accession>
<comment type="similarity">
    <text evidence="8">Belongs to the insect chemoreceptor superfamily. Gustatory receptor (GR) family.</text>
</comment>
<dbReference type="RefSeq" id="XP_052739218.1">
    <property type="nucleotide sequence ID" value="XM_052883258.1"/>
</dbReference>
<protein>
    <recommendedName>
        <fullName evidence="8">Gustatory receptor</fullName>
    </recommendedName>
</protein>
<keyword evidence="3 8" id="KW-0812">Transmembrane</keyword>
<evidence type="ECO:0000256" key="6">
    <source>
        <dbReference type="ARBA" id="ARBA00023170"/>
    </source>
</evidence>
<organism evidence="9 10">
    <name type="scientific">Bicyclus anynana</name>
    <name type="common">Squinting bush brown butterfly</name>
    <dbReference type="NCBI Taxonomy" id="110368"/>
    <lineage>
        <taxon>Eukaryota</taxon>
        <taxon>Metazoa</taxon>
        <taxon>Ecdysozoa</taxon>
        <taxon>Arthropoda</taxon>
        <taxon>Hexapoda</taxon>
        <taxon>Insecta</taxon>
        <taxon>Pterygota</taxon>
        <taxon>Neoptera</taxon>
        <taxon>Endopterygota</taxon>
        <taxon>Lepidoptera</taxon>
        <taxon>Glossata</taxon>
        <taxon>Ditrysia</taxon>
        <taxon>Papilionoidea</taxon>
        <taxon>Nymphalidae</taxon>
        <taxon>Satyrinae</taxon>
        <taxon>Satyrini</taxon>
        <taxon>Mycalesina</taxon>
        <taxon>Bicyclus</taxon>
    </lineage>
</organism>
<keyword evidence="5 8" id="KW-0472">Membrane</keyword>
<dbReference type="Pfam" id="PF08395">
    <property type="entry name" value="7tm_7"/>
    <property type="match status" value="1"/>
</dbReference>
<feature type="transmembrane region" description="Helical" evidence="8">
    <location>
        <begin position="87"/>
        <end position="107"/>
    </location>
</feature>
<dbReference type="Proteomes" id="UP001652582">
    <property type="component" value="Chromosome 8"/>
</dbReference>
<keyword evidence="4 8" id="KW-1133">Transmembrane helix</keyword>
<evidence type="ECO:0000256" key="4">
    <source>
        <dbReference type="ARBA" id="ARBA00022989"/>
    </source>
</evidence>
<comment type="caution">
    <text evidence="8">Lacks conserved residue(s) required for the propagation of feature annotation.</text>
</comment>
<dbReference type="PANTHER" id="PTHR21143:SF104">
    <property type="entry name" value="GUSTATORY RECEPTOR 8A-RELATED"/>
    <property type="match status" value="1"/>
</dbReference>
<evidence type="ECO:0000256" key="7">
    <source>
        <dbReference type="ARBA" id="ARBA00023224"/>
    </source>
</evidence>
<dbReference type="InterPro" id="IPR013604">
    <property type="entry name" value="7TM_chemorcpt"/>
</dbReference>
<dbReference type="PANTHER" id="PTHR21143">
    <property type="entry name" value="INVERTEBRATE GUSTATORY RECEPTOR"/>
    <property type="match status" value="1"/>
</dbReference>
<evidence type="ECO:0000256" key="2">
    <source>
        <dbReference type="ARBA" id="ARBA00022475"/>
    </source>
</evidence>
<feature type="transmembrane region" description="Helical" evidence="8">
    <location>
        <begin position="361"/>
        <end position="383"/>
    </location>
</feature>
<keyword evidence="2 8" id="KW-1003">Cell membrane</keyword>
<feature type="transmembrane region" description="Helical" evidence="8">
    <location>
        <begin position="50"/>
        <end position="75"/>
    </location>
</feature>
<sequence>MDTPESESGVVSGATAIVLRASKFAGIAPLRFTRGCGDGFHVTVCPTTAIISSVALTTLHMTMGSVILYGVTVNAEAKRLFYKSIETMMTFIISMALIISKTSLGVFTGKLRMRRLLYIVNQLQKIKDYNCCNVYEPKPWIVWTSLLSFTISFLVLRELNLLMIIEFIGDLPYGIYLWSSKVIEHSIIDFLLLQHMTLIYNCYTTTKALNTRLNEHFLHSNRPYRIQLKEERILLDDYMKIYHILTDASGDVIMLLLLIDITVSLLTTMYHLAWVIINLSKFNSLDFTLLLLSQVLFLIFHTIRIIILIEPCHQWQQEIKRTAILLSRILCQKSNFSLKNKEWYSFIEDISTSLTPTVSPLGVFVFGRPLLGSVFGGVATFFVSSMQLRSKPN</sequence>
<keyword evidence="9" id="KW-1185">Reference proteome</keyword>
<name>A0ABM3LJH4_BICAN</name>